<protein>
    <submittedName>
        <fullName evidence="1">M14 family metallocarboxypeptidase</fullName>
        <ecNumber evidence="1">3.4.17.-</ecNumber>
    </submittedName>
</protein>
<keyword evidence="1" id="KW-0378">Hydrolase</keyword>
<dbReference type="Proteomes" id="UP001631969">
    <property type="component" value="Unassembled WGS sequence"/>
</dbReference>
<gene>
    <name evidence="1" type="ORF">ACI1P1_19470</name>
</gene>
<keyword evidence="1" id="KW-0121">Carboxypeptidase</keyword>
<evidence type="ECO:0000313" key="2">
    <source>
        <dbReference type="Proteomes" id="UP001631969"/>
    </source>
</evidence>
<evidence type="ECO:0000313" key="1">
    <source>
        <dbReference type="EMBL" id="MFM9330485.1"/>
    </source>
</evidence>
<dbReference type="EMBL" id="JBJURJ010000013">
    <property type="protein sequence ID" value="MFM9330485.1"/>
    <property type="molecule type" value="Genomic_DNA"/>
</dbReference>
<keyword evidence="1" id="KW-0645">Protease</keyword>
<sequence>MVTRAVNPGEPFGWKEYEAAAASLLERYPFIQYEKIGRSVLDRELGAFQIGRGSREIHYSGGMHANEWITSLVLMAFLEELAEAEAQDGQLHGVQVRPLLNNVSLWITPQMNPDGAELVIRGLPAEPAVAERLLEWNGGRTDFQSWKANANGIDLNDQFPAHWEKEKARRDAAGPGPRDYTGDAPLTEPEAVALARFTAARSFQLLIALHTQGREIYWNYRDLEPAESIVWAERFRKASGYIPVKLEGSDAGYKDWFIQEFGKPGFTVEAGFGVNPLPLCHFATIYQEVSAIMLEGMKERH</sequence>
<reference evidence="1" key="1">
    <citation type="submission" date="2024-12" db="EMBL/GenBank/DDBJ databases">
        <authorList>
            <person name="Wu N."/>
        </authorList>
    </citation>
    <scope>NUCLEOTIDE SEQUENCE</scope>
    <source>
        <strain evidence="1">P15</strain>
    </source>
</reference>
<proteinExistence type="predicted"/>
<organism evidence="1 2">
    <name type="scientific">Paenibacillus mesotrionivorans</name>
    <dbReference type="NCBI Taxonomy" id="3160968"/>
    <lineage>
        <taxon>Bacteria</taxon>
        <taxon>Bacillati</taxon>
        <taxon>Bacillota</taxon>
        <taxon>Bacilli</taxon>
        <taxon>Bacillales</taxon>
        <taxon>Paenibacillaceae</taxon>
        <taxon>Paenibacillus</taxon>
    </lineage>
</organism>
<name>A0ACC7P238_9BACL</name>
<dbReference type="EC" id="3.4.17.-" evidence="1"/>
<accession>A0ACC7P238</accession>
<keyword evidence="2" id="KW-1185">Reference proteome</keyword>
<comment type="caution">
    <text evidence="1">The sequence shown here is derived from an EMBL/GenBank/DDBJ whole genome shotgun (WGS) entry which is preliminary data.</text>
</comment>